<dbReference type="GO" id="GO:0005886">
    <property type="term" value="C:plasma membrane"/>
    <property type="evidence" value="ECO:0007669"/>
    <property type="project" value="UniProtKB-SubCell"/>
</dbReference>
<dbReference type="Proteomes" id="UP000262954">
    <property type="component" value="Unassembled WGS sequence"/>
</dbReference>
<feature type="transmembrane region" description="Helical" evidence="6">
    <location>
        <begin position="12"/>
        <end position="34"/>
    </location>
</feature>
<comment type="subcellular location">
    <subcellularLocation>
        <location evidence="1">Cell membrane</location>
        <topology evidence="1">Multi-pass membrane protein</topology>
    </subcellularLocation>
</comment>
<evidence type="ECO:0000313" key="8">
    <source>
        <dbReference type="Proteomes" id="UP000262954"/>
    </source>
</evidence>
<evidence type="ECO:0000256" key="3">
    <source>
        <dbReference type="ARBA" id="ARBA00022692"/>
    </source>
</evidence>
<evidence type="ECO:0000256" key="2">
    <source>
        <dbReference type="ARBA" id="ARBA00022475"/>
    </source>
</evidence>
<keyword evidence="4 6" id="KW-1133">Transmembrane helix</keyword>
<proteinExistence type="predicted"/>
<feature type="transmembrane region" description="Helical" evidence="6">
    <location>
        <begin position="126"/>
        <end position="148"/>
    </location>
</feature>
<feature type="transmembrane region" description="Helical" evidence="6">
    <location>
        <begin position="245"/>
        <end position="265"/>
    </location>
</feature>
<dbReference type="EMBL" id="DNWC01000014">
    <property type="protein sequence ID" value="HBJ07530.1"/>
    <property type="molecule type" value="Genomic_DNA"/>
</dbReference>
<feature type="transmembrane region" description="Helical" evidence="6">
    <location>
        <begin position="307"/>
        <end position="340"/>
    </location>
</feature>
<evidence type="ECO:0000256" key="4">
    <source>
        <dbReference type="ARBA" id="ARBA00022989"/>
    </source>
</evidence>
<accession>A0A354LZ41</accession>
<evidence type="ECO:0000256" key="6">
    <source>
        <dbReference type="SAM" id="Phobius"/>
    </source>
</evidence>
<keyword evidence="2" id="KW-1003">Cell membrane</keyword>
<feature type="transmembrane region" description="Helical" evidence="6">
    <location>
        <begin position="169"/>
        <end position="189"/>
    </location>
</feature>
<keyword evidence="5 6" id="KW-0472">Membrane</keyword>
<evidence type="ECO:0000256" key="1">
    <source>
        <dbReference type="ARBA" id="ARBA00004651"/>
    </source>
</evidence>
<dbReference type="AlphaFoldDB" id="A0A354LZ41"/>
<dbReference type="PANTHER" id="PTHR37693">
    <property type="entry name" value="PHOSPHATIDYLGLYCEROL LYSYLTRANSFERASE"/>
    <property type="match status" value="1"/>
</dbReference>
<dbReference type="NCBIfam" id="TIGR00374">
    <property type="entry name" value="flippase-like domain"/>
    <property type="match status" value="1"/>
</dbReference>
<protein>
    <submittedName>
        <fullName evidence="7">TIGR00374 family protein</fullName>
    </submittedName>
</protein>
<dbReference type="InterPro" id="IPR022791">
    <property type="entry name" value="L-PG_synthase/AglD"/>
</dbReference>
<name>A0A354LZ41_9BACT</name>
<feature type="transmembrane region" description="Helical" evidence="6">
    <location>
        <begin position="277"/>
        <end position="295"/>
    </location>
</feature>
<organism evidence="7 8">
    <name type="scientific">Coprobacter fastidiosus</name>
    <dbReference type="NCBI Taxonomy" id="1099853"/>
    <lineage>
        <taxon>Bacteria</taxon>
        <taxon>Pseudomonadati</taxon>
        <taxon>Bacteroidota</taxon>
        <taxon>Bacteroidia</taxon>
        <taxon>Bacteroidales</taxon>
        <taxon>Barnesiellaceae</taxon>
        <taxon>Coprobacter</taxon>
    </lineage>
</organism>
<sequence>MPEITDIRTKPLQTVAYILLPVLIGLTVICYLFWKEFDPHIFTHVSFSLKTTTFVAIAVIFMLGRDAGLIWRYRKISGNTLSWWQAIRVNILCEFTSAVTPSAVGGSSLIVVFLNKEGINAGRSTAMMFASLFLDELFFVIAIPIILISISIPELFGTTTILSKSIMNLFFLVYMLIVIWTLILYTGLFKKPEWIRDSLNKIFKIKILKRWKKQVSELGDNLVVSSHAIGKKPFSFWVSAFGATAFSWASRFLVVNALLLAFSPVTGKQLLAFGRQFILWIVMTVSPTPGGSGFSEYMFSQYYADFFPIAGTALVIAFIWRIITYYLYLAIGVCVIPGWLKKR</sequence>
<evidence type="ECO:0000256" key="5">
    <source>
        <dbReference type="ARBA" id="ARBA00023136"/>
    </source>
</evidence>
<reference evidence="7 8" key="1">
    <citation type="journal article" date="2018" name="Nat. Biotechnol.">
        <title>A standardized bacterial taxonomy based on genome phylogeny substantially revises the tree of life.</title>
        <authorList>
            <person name="Parks D.H."/>
            <person name="Chuvochina M."/>
            <person name="Waite D.W."/>
            <person name="Rinke C."/>
            <person name="Skarshewski A."/>
            <person name="Chaumeil P.A."/>
            <person name="Hugenholtz P."/>
        </authorList>
    </citation>
    <scope>NUCLEOTIDE SEQUENCE [LARGE SCALE GENOMIC DNA]</scope>
    <source>
        <strain evidence="7">UBA11482</strain>
    </source>
</reference>
<keyword evidence="3 6" id="KW-0812">Transmembrane</keyword>
<gene>
    <name evidence="7" type="ORF">DDY73_00860</name>
</gene>
<dbReference type="Pfam" id="PF03706">
    <property type="entry name" value="LPG_synthase_TM"/>
    <property type="match status" value="1"/>
</dbReference>
<evidence type="ECO:0000313" key="7">
    <source>
        <dbReference type="EMBL" id="HBJ07530.1"/>
    </source>
</evidence>
<comment type="caution">
    <text evidence="7">The sequence shown here is derived from an EMBL/GenBank/DDBJ whole genome shotgun (WGS) entry which is preliminary data.</text>
</comment>
<dbReference type="PANTHER" id="PTHR37693:SF1">
    <property type="entry name" value="INTEGRAL MEMBRANE PROTEIN"/>
    <property type="match status" value="1"/>
</dbReference>